<reference evidence="1" key="1">
    <citation type="journal article" date="2020" name="Stud. Mycol.">
        <title>101 Dothideomycetes genomes: a test case for predicting lifestyles and emergence of pathogens.</title>
        <authorList>
            <person name="Haridas S."/>
            <person name="Albert R."/>
            <person name="Binder M."/>
            <person name="Bloem J."/>
            <person name="Labutti K."/>
            <person name="Salamov A."/>
            <person name="Andreopoulos B."/>
            <person name="Baker S."/>
            <person name="Barry K."/>
            <person name="Bills G."/>
            <person name="Bluhm B."/>
            <person name="Cannon C."/>
            <person name="Castanera R."/>
            <person name="Culley D."/>
            <person name="Daum C."/>
            <person name="Ezra D."/>
            <person name="Gonzalez J."/>
            <person name="Henrissat B."/>
            <person name="Kuo A."/>
            <person name="Liang C."/>
            <person name="Lipzen A."/>
            <person name="Lutzoni F."/>
            <person name="Magnuson J."/>
            <person name="Mondo S."/>
            <person name="Nolan M."/>
            <person name="Ohm R."/>
            <person name="Pangilinan J."/>
            <person name="Park H.-J."/>
            <person name="Ramirez L."/>
            <person name="Alfaro M."/>
            <person name="Sun H."/>
            <person name="Tritt A."/>
            <person name="Yoshinaga Y."/>
            <person name="Zwiers L.-H."/>
            <person name="Turgeon B."/>
            <person name="Goodwin S."/>
            <person name="Spatafora J."/>
            <person name="Crous P."/>
            <person name="Grigoriev I."/>
        </authorList>
    </citation>
    <scope>NUCLEOTIDE SEQUENCE</scope>
    <source>
        <strain evidence="1">CBS 262.69</strain>
    </source>
</reference>
<name>A0A6G1HML0_9PEZI</name>
<sequence length="90" mass="10375">MSCYPERQAWHGEHRSVNLTELLYRLAVGSELTIHHQETTPVSWLHSSHPRLPPQIQQVAWYVSRLLVYRIQLTAKGSLGVMRNQSDGKV</sequence>
<gene>
    <name evidence="1" type="ORF">EJ06DRAFT_143804</name>
</gene>
<dbReference type="AlphaFoldDB" id="A0A6G1HML0"/>
<dbReference type="Proteomes" id="UP000799640">
    <property type="component" value="Unassembled WGS sequence"/>
</dbReference>
<organism evidence="1 2">
    <name type="scientific">Trichodelitschia bisporula</name>
    <dbReference type="NCBI Taxonomy" id="703511"/>
    <lineage>
        <taxon>Eukaryota</taxon>
        <taxon>Fungi</taxon>
        <taxon>Dikarya</taxon>
        <taxon>Ascomycota</taxon>
        <taxon>Pezizomycotina</taxon>
        <taxon>Dothideomycetes</taxon>
        <taxon>Dothideomycetes incertae sedis</taxon>
        <taxon>Phaeotrichales</taxon>
        <taxon>Phaeotrichaceae</taxon>
        <taxon>Trichodelitschia</taxon>
    </lineage>
</organism>
<evidence type="ECO:0000313" key="1">
    <source>
        <dbReference type="EMBL" id="KAF2397303.1"/>
    </source>
</evidence>
<accession>A0A6G1HML0</accession>
<evidence type="ECO:0000313" key="2">
    <source>
        <dbReference type="Proteomes" id="UP000799640"/>
    </source>
</evidence>
<dbReference type="EMBL" id="ML996703">
    <property type="protein sequence ID" value="KAF2397303.1"/>
    <property type="molecule type" value="Genomic_DNA"/>
</dbReference>
<protein>
    <submittedName>
        <fullName evidence="1">Uncharacterized protein</fullName>
    </submittedName>
</protein>
<keyword evidence="2" id="KW-1185">Reference proteome</keyword>
<proteinExistence type="predicted"/>